<dbReference type="InterPro" id="IPR029033">
    <property type="entry name" value="His_PPase_superfam"/>
</dbReference>
<reference evidence="2" key="1">
    <citation type="submission" date="2020-12" db="EMBL/GenBank/DDBJ databases">
        <title>Comparative genomic insights into the epidemiology and virulence of plant pathogenic Pseudomonads from Turkey.</title>
        <authorList>
            <person name="Dillon M."/>
            <person name="Ruiz-Bedoya T."/>
            <person name="Bendalovic-Torma C."/>
            <person name="Guttman K.M."/>
            <person name="Kwak H."/>
            <person name="Middleton M.A."/>
            <person name="Wang P.W."/>
            <person name="Horuz S."/>
            <person name="Aysan Y."/>
            <person name="Guttman D.S."/>
        </authorList>
    </citation>
    <scope>NUCLEOTIDE SEQUENCE</scope>
    <source>
        <strain evidence="2">S5_IA_3a</strain>
    </source>
</reference>
<dbReference type="AlphaFoldDB" id="A0A8I1JF29"/>
<name>A0A8I1JF29_9PSED</name>
<feature type="transmembrane region" description="Helical" evidence="1">
    <location>
        <begin position="36"/>
        <end position="58"/>
    </location>
</feature>
<accession>A0A8I1JF29</accession>
<dbReference type="EMBL" id="JAEILH010000024">
    <property type="protein sequence ID" value="MBI6625220.1"/>
    <property type="molecule type" value="Genomic_DNA"/>
</dbReference>
<sequence length="237" mass="26018">MSRPINKTLATAPKVNEVVDLTLTKPRARRHFLKRLSALWLGITVVALLVTAFMNWPLSPRDLGVGNRLLSSSVLPLWRDGDLIVLVRHEERCDRSSNPCLGPVEGLTIEGSQRAEQLGKAFKSLGMEGSDVLASPTIRTAQTSRFMFDKTDVTASQQAVCGAAMGEELLSHKQPGRNLVFVTHSGCIADFETHLGYPRARFPEYGSALFVQVLPNGKFKTLGIVNNPDWPAALKQL</sequence>
<evidence type="ECO:0000313" key="3">
    <source>
        <dbReference type="Proteomes" id="UP000645865"/>
    </source>
</evidence>
<dbReference type="SUPFAM" id="SSF53254">
    <property type="entry name" value="Phosphoglycerate mutase-like"/>
    <property type="match status" value="1"/>
</dbReference>
<dbReference type="Gene3D" id="3.40.50.1240">
    <property type="entry name" value="Phosphoglycerate mutase-like"/>
    <property type="match status" value="1"/>
</dbReference>
<proteinExistence type="predicted"/>
<keyword evidence="1" id="KW-1133">Transmembrane helix</keyword>
<organism evidence="2 3">
    <name type="scientific">Pseudomonas rhodesiae</name>
    <dbReference type="NCBI Taxonomy" id="76760"/>
    <lineage>
        <taxon>Bacteria</taxon>
        <taxon>Pseudomonadati</taxon>
        <taxon>Pseudomonadota</taxon>
        <taxon>Gammaproteobacteria</taxon>
        <taxon>Pseudomonadales</taxon>
        <taxon>Pseudomonadaceae</taxon>
        <taxon>Pseudomonas</taxon>
    </lineage>
</organism>
<protein>
    <submittedName>
        <fullName evidence="2">Histidine phosphatase family protein</fullName>
    </submittedName>
</protein>
<dbReference type="RefSeq" id="WP_052229497.1">
    <property type="nucleotide sequence ID" value="NZ_DAMBBN010000003.1"/>
</dbReference>
<gene>
    <name evidence="2" type="ORF">YA0853_16355</name>
</gene>
<evidence type="ECO:0000313" key="2">
    <source>
        <dbReference type="EMBL" id="MBI6625220.1"/>
    </source>
</evidence>
<keyword evidence="1" id="KW-0812">Transmembrane</keyword>
<evidence type="ECO:0000256" key="1">
    <source>
        <dbReference type="SAM" id="Phobius"/>
    </source>
</evidence>
<dbReference type="Proteomes" id="UP000645865">
    <property type="component" value="Unassembled WGS sequence"/>
</dbReference>
<comment type="caution">
    <text evidence="2">The sequence shown here is derived from an EMBL/GenBank/DDBJ whole genome shotgun (WGS) entry which is preliminary data.</text>
</comment>
<keyword evidence="1" id="KW-0472">Membrane</keyword>